<evidence type="ECO:0000256" key="3">
    <source>
        <dbReference type="SAM" id="MobiDB-lite"/>
    </source>
</evidence>
<proteinExistence type="inferred from homology"/>
<dbReference type="RefSeq" id="WP_318750488.1">
    <property type="nucleotide sequence ID" value="NZ_CP132508.1"/>
</dbReference>
<dbReference type="InterPro" id="IPR050563">
    <property type="entry name" value="4-hydroxybenzoyl-CoA_TE"/>
</dbReference>
<dbReference type="Pfam" id="PF13279">
    <property type="entry name" value="4HBT_2"/>
    <property type="match status" value="1"/>
</dbReference>
<protein>
    <submittedName>
        <fullName evidence="4">Thioesterase family protein</fullName>
        <ecNumber evidence="4">3.1.2.-</ecNumber>
    </submittedName>
</protein>
<evidence type="ECO:0000313" key="4">
    <source>
        <dbReference type="EMBL" id="WPD18685.1"/>
    </source>
</evidence>
<dbReference type="Proteomes" id="UP001304683">
    <property type="component" value="Chromosome"/>
</dbReference>
<dbReference type="GO" id="GO:0016787">
    <property type="term" value="F:hydrolase activity"/>
    <property type="evidence" value="ECO:0007669"/>
    <property type="project" value="UniProtKB-KW"/>
</dbReference>
<dbReference type="Gene3D" id="3.10.129.10">
    <property type="entry name" value="Hotdog Thioesterase"/>
    <property type="match status" value="1"/>
</dbReference>
<dbReference type="PIRSF" id="PIRSF003230">
    <property type="entry name" value="YbgC"/>
    <property type="match status" value="1"/>
</dbReference>
<organism evidence="4 5">
    <name type="scientific">Thermaerobacter composti</name>
    <dbReference type="NCBI Taxonomy" id="554949"/>
    <lineage>
        <taxon>Bacteria</taxon>
        <taxon>Bacillati</taxon>
        <taxon>Bacillota</taxon>
        <taxon>Clostridia</taxon>
        <taxon>Eubacteriales</taxon>
        <taxon>Clostridiales Family XVII. Incertae Sedis</taxon>
        <taxon>Thermaerobacter</taxon>
    </lineage>
</organism>
<dbReference type="PANTHER" id="PTHR31793:SF27">
    <property type="entry name" value="NOVEL THIOESTERASE SUPERFAMILY DOMAIN AND SAPOSIN A-TYPE DOMAIN CONTAINING PROTEIN (0610012H03RIK)"/>
    <property type="match status" value="1"/>
</dbReference>
<dbReference type="PANTHER" id="PTHR31793">
    <property type="entry name" value="4-HYDROXYBENZOYL-COA THIOESTERASE FAMILY MEMBER"/>
    <property type="match status" value="1"/>
</dbReference>
<name>A0ABZ0QMI4_9FIRM</name>
<reference evidence="4 5" key="1">
    <citation type="submission" date="2023-08" db="EMBL/GenBank/DDBJ databases">
        <title>Genome sequence of Thermaerobacter compostii strain Ins1, a spore-forming filamentous bacterium isolated from a deep geothermal reservoir.</title>
        <authorList>
            <person name="Bregnard D."/>
            <person name="Gonzalez D."/>
            <person name="Junier P."/>
        </authorList>
    </citation>
    <scope>NUCLEOTIDE SEQUENCE [LARGE SCALE GENOMIC DNA]</scope>
    <source>
        <strain evidence="4 5">Ins1</strain>
    </source>
</reference>
<dbReference type="InterPro" id="IPR029069">
    <property type="entry name" value="HotDog_dom_sf"/>
</dbReference>
<keyword evidence="2 4" id="KW-0378">Hydrolase</keyword>
<gene>
    <name evidence="4" type="ORF">Q5761_10010</name>
</gene>
<dbReference type="EC" id="3.1.2.-" evidence="4"/>
<evidence type="ECO:0000256" key="1">
    <source>
        <dbReference type="ARBA" id="ARBA00005953"/>
    </source>
</evidence>
<dbReference type="SUPFAM" id="SSF54637">
    <property type="entry name" value="Thioesterase/thiol ester dehydrase-isomerase"/>
    <property type="match status" value="1"/>
</dbReference>
<comment type="similarity">
    <text evidence="1">Belongs to the 4-hydroxybenzoyl-CoA thioesterase family.</text>
</comment>
<dbReference type="EMBL" id="CP132508">
    <property type="protein sequence ID" value="WPD18685.1"/>
    <property type="molecule type" value="Genomic_DNA"/>
</dbReference>
<evidence type="ECO:0000313" key="5">
    <source>
        <dbReference type="Proteomes" id="UP001304683"/>
    </source>
</evidence>
<sequence>MADGATPDAMRGRVVRSPLRVRFAETDAQGVVYYGNYFVYFEVGRVDLLREARGASPEGRLAPAGAAAPTAEEGTAATAASAGSSGNGAGAERGGGIGALVVAHAECDYRAPARFDDRLEVQTWIEALGRTSITFGHRVVRLPEAEELARGRVVAVHLGPTGRPAPLPDDWRRALERYRLVEGAPVAD</sequence>
<dbReference type="InterPro" id="IPR006684">
    <property type="entry name" value="YbgC/YbaW"/>
</dbReference>
<keyword evidence="5" id="KW-1185">Reference proteome</keyword>
<accession>A0ABZ0QMI4</accession>
<evidence type="ECO:0000256" key="2">
    <source>
        <dbReference type="ARBA" id="ARBA00022801"/>
    </source>
</evidence>
<feature type="compositionally biased region" description="Low complexity" evidence="3">
    <location>
        <begin position="62"/>
        <end position="84"/>
    </location>
</feature>
<feature type="region of interest" description="Disordered" evidence="3">
    <location>
        <begin position="58"/>
        <end position="89"/>
    </location>
</feature>
<dbReference type="CDD" id="cd00586">
    <property type="entry name" value="4HBT"/>
    <property type="match status" value="1"/>
</dbReference>